<gene>
    <name evidence="2" type="ORF">BOX15_Mlig033476g1</name>
</gene>
<feature type="domain" description="SCP" evidence="1">
    <location>
        <begin position="56"/>
        <end position="110"/>
    </location>
</feature>
<accession>A0A267F7E5</accession>
<dbReference type="CDD" id="cd05380">
    <property type="entry name" value="CAP_euk"/>
    <property type="match status" value="1"/>
</dbReference>
<comment type="caution">
    <text evidence="2">The sequence shown here is derived from an EMBL/GenBank/DDBJ whole genome shotgun (WGS) entry which is preliminary data.</text>
</comment>
<evidence type="ECO:0000313" key="2">
    <source>
        <dbReference type="EMBL" id="PAA69124.1"/>
    </source>
</evidence>
<dbReference type="EMBL" id="NIVC01001345">
    <property type="protein sequence ID" value="PAA69124.1"/>
    <property type="molecule type" value="Genomic_DNA"/>
</dbReference>
<dbReference type="Gene3D" id="3.40.33.10">
    <property type="entry name" value="CAP"/>
    <property type="match status" value="1"/>
</dbReference>
<dbReference type="STRING" id="282301.A0A267F7E5"/>
<protein>
    <recommendedName>
        <fullName evidence="1">SCP domain-containing protein</fullName>
    </recommendedName>
</protein>
<feature type="non-terminal residue" evidence="2">
    <location>
        <position position="1"/>
    </location>
</feature>
<dbReference type="InterPro" id="IPR035940">
    <property type="entry name" value="CAP_sf"/>
</dbReference>
<evidence type="ECO:0000313" key="3">
    <source>
        <dbReference type="Proteomes" id="UP000215902"/>
    </source>
</evidence>
<evidence type="ECO:0000259" key="1">
    <source>
        <dbReference type="Pfam" id="PF00188"/>
    </source>
</evidence>
<dbReference type="OrthoDB" id="6120460at2759"/>
<sequence>SAVRSHSRLRVSMSRDIIHLKFLQMLPLLMLLLPLLLLPANVNAALSASQKTEFVNIHNRLREAVYPRATKMNFLTWNTRLESLAQAASEKCKFEHYYGGDYEGLGRTSTWATGPTSARSLWPGTLRRPFITTPRPPATLQGS</sequence>
<dbReference type="AlphaFoldDB" id="A0A267F7E5"/>
<reference evidence="2 3" key="1">
    <citation type="submission" date="2017-06" db="EMBL/GenBank/DDBJ databases">
        <title>A platform for efficient transgenesis in Macrostomum lignano, a flatworm model organism for stem cell research.</title>
        <authorList>
            <person name="Berezikov E."/>
        </authorList>
    </citation>
    <scope>NUCLEOTIDE SEQUENCE [LARGE SCALE GENOMIC DNA]</scope>
    <source>
        <strain evidence="2">DV1</strain>
        <tissue evidence="2">Whole organism</tissue>
    </source>
</reference>
<dbReference type="Pfam" id="PF00188">
    <property type="entry name" value="CAP"/>
    <property type="match status" value="1"/>
</dbReference>
<dbReference type="SUPFAM" id="SSF55797">
    <property type="entry name" value="PR-1-like"/>
    <property type="match status" value="1"/>
</dbReference>
<proteinExistence type="predicted"/>
<name>A0A267F7E5_9PLAT</name>
<organism evidence="2 3">
    <name type="scientific">Macrostomum lignano</name>
    <dbReference type="NCBI Taxonomy" id="282301"/>
    <lineage>
        <taxon>Eukaryota</taxon>
        <taxon>Metazoa</taxon>
        <taxon>Spiralia</taxon>
        <taxon>Lophotrochozoa</taxon>
        <taxon>Platyhelminthes</taxon>
        <taxon>Rhabditophora</taxon>
        <taxon>Macrostomorpha</taxon>
        <taxon>Macrostomida</taxon>
        <taxon>Macrostomidae</taxon>
        <taxon>Macrostomum</taxon>
    </lineage>
</organism>
<keyword evidence="3" id="KW-1185">Reference proteome</keyword>
<dbReference type="InterPro" id="IPR014044">
    <property type="entry name" value="CAP_dom"/>
</dbReference>
<dbReference type="Proteomes" id="UP000215902">
    <property type="component" value="Unassembled WGS sequence"/>
</dbReference>